<gene>
    <name evidence="1" type="ordered locus">Halxa_0285</name>
</gene>
<dbReference type="AlphaFoldDB" id="F8DET5"/>
<dbReference type="RefSeq" id="WP_013876063.1">
    <property type="nucleotide sequence ID" value="NC_015659.1"/>
</dbReference>
<dbReference type="HOGENOM" id="CLU_549379_0_0_2"/>
<dbReference type="GeneID" id="10795639"/>
<dbReference type="OrthoDB" id="275164at2157"/>
<name>F8DET5_HALXS</name>
<geneLocation type="plasmid" evidence="1 2">
    <name>pHALXA03</name>
</geneLocation>
<keyword evidence="1" id="KW-0614">Plasmid</keyword>
<dbReference type="EMBL" id="CP002842">
    <property type="protein sequence ID" value="AEH39525.1"/>
    <property type="molecule type" value="Genomic_DNA"/>
</dbReference>
<sequence length="500" mass="57095">MPPDHTDEPQHRDQAALREWIDGLAEQYNVDADDLLIQSRRRDPMYKGTEADHAKAEWFARLWNEAVEQRESDRIHVRGVHYHVYMSDMDVEPPTDCSWETYDNTQKCYDYLEECAVLARILGYIPLDGIIDKRADTRTVTEYGNHTVRPDPEGLPAPTGVRTPHIPDPEASAELVFDPDETEYSEWAADRVASSARECLSFDEARQSPYHIELWSEKTLPDYIRGRGGLAAEYGCNVVVEGEGDLSLTVANELAQRIEQAGKPAVILYLADFDPKGYDMPANMAGKLAWLKQRGDLEQRVVIERLAVTTDQIEALDLPRKPIEESTSTGTGGVAYNRRITEWEQEHGAGATELNALEQHPEEFRRIVRKALEEYTDPDLPQKNEQRGDEWEDDVESRIEAALLEAGVDDDLEDLQQWLEEFNEAYAEVADVFERLRAKMDDESTLGEWETMVRAILRETEFPVATVPDGDAPLPDDPIYDSSRSYVENKMRIDRYRVSE</sequence>
<keyword evidence="2" id="KW-1185">Reference proteome</keyword>
<protein>
    <recommendedName>
        <fullName evidence="3">Toprim domain-containing protein</fullName>
    </recommendedName>
</protein>
<dbReference type="KEGG" id="hxa:Halxa_0285"/>
<proteinExistence type="predicted"/>
<evidence type="ECO:0000313" key="2">
    <source>
        <dbReference type="Proteomes" id="UP000006794"/>
    </source>
</evidence>
<accession>F8DET5</accession>
<reference evidence="2" key="1">
    <citation type="journal article" date="2012" name="Stand. Genomic Sci.">
        <title>Complete genome sequence of Halopiger xanaduensis type strain (SH-6(T)).</title>
        <authorList>
            <person name="Anderson I."/>
            <person name="Tindall B.J."/>
            <person name="Rohde M."/>
            <person name="Lucas S."/>
            <person name="Han J."/>
            <person name="Lapidus A."/>
            <person name="Cheng J.F."/>
            <person name="Goodwin L."/>
            <person name="Pitluck S."/>
            <person name="Peters L."/>
            <person name="Pati A."/>
            <person name="Mikhailova N."/>
            <person name="Pagani I."/>
            <person name="Teshima H."/>
            <person name="Han C."/>
            <person name="Tapia R."/>
            <person name="Land M."/>
            <person name="Woyke T."/>
            <person name="Klenk H.P."/>
            <person name="Kyrpides N."/>
            <person name="Ivanova N."/>
        </authorList>
    </citation>
    <scope>NUCLEOTIDE SEQUENCE [LARGE SCALE GENOMIC DNA]</scope>
    <source>
        <strain evidence="2">DSM 18323 / JCM 14033 / SH-6</strain>
        <plasmid evidence="2">Plasmid pHALXA03</plasmid>
    </source>
</reference>
<dbReference type="Proteomes" id="UP000006794">
    <property type="component" value="Plasmid pHALXA03"/>
</dbReference>
<evidence type="ECO:0008006" key="3">
    <source>
        <dbReference type="Google" id="ProtNLM"/>
    </source>
</evidence>
<evidence type="ECO:0000313" key="1">
    <source>
        <dbReference type="EMBL" id="AEH39525.1"/>
    </source>
</evidence>
<organism evidence="1 2">
    <name type="scientific">Halopiger xanaduensis (strain DSM 18323 / JCM 14033 / SH-6)</name>
    <dbReference type="NCBI Taxonomy" id="797210"/>
    <lineage>
        <taxon>Archaea</taxon>
        <taxon>Methanobacteriati</taxon>
        <taxon>Methanobacteriota</taxon>
        <taxon>Stenosarchaea group</taxon>
        <taxon>Halobacteria</taxon>
        <taxon>Halobacteriales</taxon>
        <taxon>Natrialbaceae</taxon>
        <taxon>Halopiger</taxon>
    </lineage>
</organism>